<dbReference type="EMBL" id="CP007128">
    <property type="protein sequence ID" value="AHG87589.1"/>
    <property type="molecule type" value="Genomic_DNA"/>
</dbReference>
<dbReference type="HOGENOM" id="CLU_2450377_0_0_0"/>
<dbReference type="OrthoDB" id="9933293at2"/>
<sequence length="89" mass="9732">MKRYALEIYEPGTTQDVLVYFESDTPFQAISRGDLLGAGAWGGSGYNLGDMLRVVGIEHIVIESSPAPMHKVCVFTENVDDGRAARRGQ</sequence>
<dbReference type="RefSeq" id="WP_025409136.1">
    <property type="nucleotide sequence ID" value="NZ_CP007127.1"/>
</dbReference>
<evidence type="ECO:0000313" key="1">
    <source>
        <dbReference type="EMBL" id="AHG87545.1"/>
    </source>
</evidence>
<evidence type="ECO:0000313" key="3">
    <source>
        <dbReference type="EMBL" id="AHG87589.1"/>
    </source>
</evidence>
<dbReference type="KEGG" id="gba:J421_0052"/>
<evidence type="ECO:0000313" key="4">
    <source>
        <dbReference type="Proteomes" id="UP000019151"/>
    </source>
</evidence>
<dbReference type="EMBL" id="CP007127">
    <property type="protein sequence ID" value="AHG87545.1"/>
    <property type="molecule type" value="Genomic_DNA"/>
</dbReference>
<proteinExistence type="predicted"/>
<dbReference type="EMBL" id="CP007127">
    <property type="protein sequence ID" value="AHG87568.1"/>
    <property type="molecule type" value="Genomic_DNA"/>
</dbReference>
<dbReference type="STRING" id="861299.J421_0007"/>
<evidence type="ECO:0000313" key="2">
    <source>
        <dbReference type="EMBL" id="AHG87568.1"/>
    </source>
</evidence>
<accession>W0RDV7</accession>
<protein>
    <submittedName>
        <fullName evidence="2">Uncharacterized protein</fullName>
    </submittedName>
</protein>
<dbReference type="AlphaFoldDB" id="W0RDV7"/>
<dbReference type="InParanoid" id="W0RDV7"/>
<reference evidence="2" key="1">
    <citation type="submission" date="2013-12" db="EMBL/GenBank/DDBJ databases">
        <authorList>
            <person name="DeBruyn J.M."/>
            <person name="Radosevich M."/>
            <person name="Wommack K.Eric."/>
            <person name="Polson S."/>
            <person name="Hauser L.J."/>
            <person name="Fawaz M.N."/>
            <person name="Korlach J."/>
            <person name="Tsai Y.-C."/>
        </authorList>
    </citation>
    <scope>NUCLEOTIDE SEQUENCE</scope>
    <source>
        <strain evidence="2">KBS708</strain>
    </source>
</reference>
<name>W0RDV7_9BACT</name>
<dbReference type="Proteomes" id="UP000019151">
    <property type="component" value="Chromosome"/>
</dbReference>
<keyword evidence="4" id="KW-1185">Reference proteome</keyword>
<gene>
    <name evidence="1" type="ORF">J421_0007</name>
    <name evidence="2" type="ORF">J421_0030</name>
    <name evidence="3" type="ORF">J421_0052</name>
</gene>
<organism evidence="2 4">
    <name type="scientific">Gemmatirosa kalamazoonensis</name>
    <dbReference type="NCBI Taxonomy" id="861299"/>
    <lineage>
        <taxon>Bacteria</taxon>
        <taxon>Pseudomonadati</taxon>
        <taxon>Gemmatimonadota</taxon>
        <taxon>Gemmatimonadia</taxon>
        <taxon>Gemmatimonadales</taxon>
        <taxon>Gemmatimonadaceae</taxon>
        <taxon>Gemmatirosa</taxon>
    </lineage>
</organism>
<dbReference type="Proteomes" id="UP000019151">
    <property type="component" value="Extrachromosomal Element ECE"/>
</dbReference>
<reference evidence="2 4" key="2">
    <citation type="journal article" date="2014" name="Genome Announc.">
        <title>Genome Sequence and Methylome of Soil Bacterium Gemmatirosa kalamazoonensis KBS708T, a Member of the Rarely Cultivated Gemmatimonadetes Phylum.</title>
        <authorList>
            <person name="Debruyn J.M."/>
            <person name="Radosevich M."/>
            <person name="Wommack K.E."/>
            <person name="Polson S.W."/>
            <person name="Hauser L.J."/>
            <person name="Fawaz M.N."/>
            <person name="Korlach J."/>
            <person name="Tsai Y.C."/>
        </authorList>
    </citation>
    <scope>NUCLEOTIDE SEQUENCE [LARGE SCALE GENOMIC DNA]</scope>
    <source>
        <strain evidence="2 4">KBS708</strain>
    </source>
</reference>